<dbReference type="EMBL" id="JACSRA010000005">
    <property type="protein sequence ID" value="MBD7910695.1"/>
    <property type="molecule type" value="Genomic_DNA"/>
</dbReference>
<organism evidence="1 2">
    <name type="scientific">Clostridium cibarium</name>
    <dbReference type="NCBI Taxonomy" id="2762247"/>
    <lineage>
        <taxon>Bacteria</taxon>
        <taxon>Bacillati</taxon>
        <taxon>Bacillota</taxon>
        <taxon>Clostridia</taxon>
        <taxon>Eubacteriales</taxon>
        <taxon>Clostridiaceae</taxon>
        <taxon>Clostridium</taxon>
    </lineage>
</organism>
<dbReference type="CDD" id="cd03412">
    <property type="entry name" value="CbiK_N"/>
    <property type="match status" value="1"/>
</dbReference>
<dbReference type="RefSeq" id="WP_143315724.1">
    <property type="nucleotide sequence ID" value="NZ_JACSRA010000005.1"/>
</dbReference>
<keyword evidence="2" id="KW-1185">Reference proteome</keyword>
<dbReference type="CDD" id="cd03413">
    <property type="entry name" value="CbiK_C"/>
    <property type="match status" value="1"/>
</dbReference>
<dbReference type="Pfam" id="PF06180">
    <property type="entry name" value="CbiK"/>
    <property type="match status" value="1"/>
</dbReference>
<evidence type="ECO:0000313" key="1">
    <source>
        <dbReference type="EMBL" id="MBD7910695.1"/>
    </source>
</evidence>
<dbReference type="InterPro" id="IPR010388">
    <property type="entry name" value="Anaerobic_Co-chelatase"/>
</dbReference>
<protein>
    <submittedName>
        <fullName evidence="1">Sirohydrochlorin cobaltochelatase</fullName>
    </submittedName>
</protein>
<comment type="caution">
    <text evidence="1">The sequence shown here is derived from an EMBL/GenBank/DDBJ whole genome shotgun (WGS) entry which is preliminary data.</text>
</comment>
<dbReference type="Proteomes" id="UP000627781">
    <property type="component" value="Unassembled WGS sequence"/>
</dbReference>
<gene>
    <name evidence="1" type="ORF">H9661_04910</name>
</gene>
<dbReference type="PIRSF" id="PIRSF033579">
    <property type="entry name" value="Anaer_Co_chel"/>
    <property type="match status" value="1"/>
</dbReference>
<reference evidence="1 2" key="1">
    <citation type="submission" date="2020-08" db="EMBL/GenBank/DDBJ databases">
        <title>A Genomic Blueprint of the Chicken Gut Microbiome.</title>
        <authorList>
            <person name="Gilroy R."/>
            <person name="Ravi A."/>
            <person name="Getino M."/>
            <person name="Pursley I."/>
            <person name="Horton D.L."/>
            <person name="Alikhan N.-F."/>
            <person name="Baker D."/>
            <person name="Gharbi K."/>
            <person name="Hall N."/>
            <person name="Watson M."/>
            <person name="Adriaenssens E.M."/>
            <person name="Foster-Nyarko E."/>
            <person name="Jarju S."/>
            <person name="Secka A."/>
            <person name="Antonio M."/>
            <person name="Oren A."/>
            <person name="Chaudhuri R."/>
            <person name="La Ragione R.M."/>
            <person name="Hildebrand F."/>
            <person name="Pallen M.J."/>
        </authorList>
    </citation>
    <scope>NUCLEOTIDE SEQUENCE [LARGE SCALE GENOMIC DNA]</scope>
    <source>
        <strain evidence="1 2">Sa3CVN1</strain>
    </source>
</reference>
<dbReference type="Gene3D" id="3.40.50.1400">
    <property type="match status" value="2"/>
</dbReference>
<evidence type="ECO:0000313" key="2">
    <source>
        <dbReference type="Proteomes" id="UP000627781"/>
    </source>
</evidence>
<name>A0ABR8PR91_9CLOT</name>
<accession>A0ABR8PR91</accession>
<sequence>MSQVCKKGLLVVSFGTSYNYTREKNIKAIEDDIHNNYPDYKIYRAFTSNMIIRKVFKRDGIKINTVVEALNTMREDGIEDLLVQPTHILNGVENDLMIEALHKYRHYFNSIKLGNPLLTTQEDYINLINTISEEFSYMNQDAALVCMGHGTTHYVNTTYAALDYMFKEKGFNNIFIGTVEAYPDFDVILKSIKAFNPKKIILMPLMVVAGDHAINDMASTDEDSWKTQFENEGFSVKCVLKGLGEYPSIRKIYVDHVSRAKNL</sequence>
<dbReference type="SUPFAM" id="SSF53800">
    <property type="entry name" value="Chelatase"/>
    <property type="match status" value="1"/>
</dbReference>
<proteinExistence type="predicted"/>